<keyword evidence="6" id="KW-0238">DNA-binding</keyword>
<evidence type="ECO:0000256" key="7">
    <source>
        <dbReference type="ARBA" id="ARBA00023155"/>
    </source>
</evidence>
<evidence type="ECO:0000256" key="4">
    <source>
        <dbReference type="ARBA" id="ARBA00022833"/>
    </source>
</evidence>
<evidence type="ECO:0000256" key="3">
    <source>
        <dbReference type="ARBA" id="ARBA00022771"/>
    </source>
</evidence>
<dbReference type="InterPro" id="IPR006455">
    <property type="entry name" value="Homeodomain_ZF_HD"/>
</dbReference>
<feature type="domain" description="ZF-HD dimerization-type" evidence="11">
    <location>
        <begin position="91"/>
        <end position="140"/>
    </location>
</feature>
<dbReference type="EMBL" id="BAABME010014196">
    <property type="protein sequence ID" value="GAA0186951.1"/>
    <property type="molecule type" value="Genomic_DNA"/>
</dbReference>
<dbReference type="InterPro" id="IPR006456">
    <property type="entry name" value="ZF_HD_homeobox_Cys/His_dimer"/>
</dbReference>
<dbReference type="NCBIfam" id="TIGR01566">
    <property type="entry name" value="ZF_HD_prot_N"/>
    <property type="match status" value="1"/>
</dbReference>
<keyword evidence="7" id="KW-0371">Homeobox</keyword>
<dbReference type="GO" id="GO:0003700">
    <property type="term" value="F:DNA-binding transcription factor activity"/>
    <property type="evidence" value="ECO:0007669"/>
    <property type="project" value="TreeGrafter"/>
</dbReference>
<sequence length="315" mass="34359">MEFSGEDKEIRMSGNLGYNPLENLDQQPLLGPQQEDKTPQQNSHQAEKFSGLSHVGGGATSAVALNSSIFIKPIKPPVATTNTASASRSMYRECLKNHAANKGGNVTDGCGEFMPCGEEGTMEALKCAACSCHRNFHRREMHHVGENNNALVLHHHHHLQLPPSLTSLSLNHRKPAAIPDGGGHQWPVQMAAAFTGGGGGGSGSVATDSSSEELNFKAYQSSPDVGPPPPYVLSKKRFRTKFTQEQKEKMLEFAEKLGWRIPREDDSEVQRFCAEVGVKRHVFKVWMHNNKSSSSSSSSSKKNNPQEPLNIMSSS</sequence>
<feature type="compositionally biased region" description="Basic and acidic residues" evidence="10">
    <location>
        <begin position="1"/>
        <end position="11"/>
    </location>
</feature>
<dbReference type="NCBIfam" id="TIGR01565">
    <property type="entry name" value="homeo_ZF_HD"/>
    <property type="match status" value="1"/>
</dbReference>
<dbReference type="PROSITE" id="PS51523">
    <property type="entry name" value="ZF_HD_DIMER"/>
    <property type="match status" value="1"/>
</dbReference>
<evidence type="ECO:0000256" key="5">
    <source>
        <dbReference type="ARBA" id="ARBA00023015"/>
    </source>
</evidence>
<gene>
    <name evidence="12" type="ORF">LIER_34239</name>
</gene>
<dbReference type="Gene3D" id="1.10.10.60">
    <property type="entry name" value="Homeodomain-like"/>
    <property type="match status" value="1"/>
</dbReference>
<dbReference type="PANTHER" id="PTHR31948">
    <property type="entry name" value="ZINC-FINGER HOMEODOMAIN PROTEIN 2"/>
    <property type="match status" value="1"/>
</dbReference>
<evidence type="ECO:0000259" key="11">
    <source>
        <dbReference type="PROSITE" id="PS51523"/>
    </source>
</evidence>
<dbReference type="GO" id="GO:0005634">
    <property type="term" value="C:nucleus"/>
    <property type="evidence" value="ECO:0007669"/>
    <property type="project" value="UniProtKB-SubCell"/>
</dbReference>
<keyword evidence="9" id="KW-0539">Nucleus</keyword>
<reference evidence="12 13" key="1">
    <citation type="submission" date="2024-01" db="EMBL/GenBank/DDBJ databases">
        <title>The complete chloroplast genome sequence of Lithospermum erythrorhizon: insights into the phylogenetic relationship among Boraginaceae species and the maternal lineages of purple gromwells.</title>
        <authorList>
            <person name="Okada T."/>
            <person name="Watanabe K."/>
        </authorList>
    </citation>
    <scope>NUCLEOTIDE SEQUENCE [LARGE SCALE GENOMIC DNA]</scope>
</reference>
<proteinExistence type="predicted"/>
<dbReference type="InterPro" id="IPR009057">
    <property type="entry name" value="Homeodomain-like_sf"/>
</dbReference>
<evidence type="ECO:0000313" key="13">
    <source>
        <dbReference type="Proteomes" id="UP001454036"/>
    </source>
</evidence>
<protein>
    <recommendedName>
        <fullName evidence="11">ZF-HD dimerization-type domain-containing protein</fullName>
    </recommendedName>
</protein>
<comment type="subcellular location">
    <subcellularLocation>
        <location evidence="1">Nucleus</location>
    </subcellularLocation>
</comment>
<evidence type="ECO:0000256" key="1">
    <source>
        <dbReference type="ARBA" id="ARBA00004123"/>
    </source>
</evidence>
<feature type="compositionally biased region" description="Low complexity" evidence="10">
    <location>
        <begin position="289"/>
        <end position="303"/>
    </location>
</feature>
<keyword evidence="8" id="KW-0804">Transcription</keyword>
<dbReference type="GO" id="GO:0008270">
    <property type="term" value="F:zinc ion binding"/>
    <property type="evidence" value="ECO:0007669"/>
    <property type="project" value="UniProtKB-KW"/>
</dbReference>
<organism evidence="12 13">
    <name type="scientific">Lithospermum erythrorhizon</name>
    <name type="common">Purple gromwell</name>
    <name type="synonym">Lithospermum officinale var. erythrorhizon</name>
    <dbReference type="NCBI Taxonomy" id="34254"/>
    <lineage>
        <taxon>Eukaryota</taxon>
        <taxon>Viridiplantae</taxon>
        <taxon>Streptophyta</taxon>
        <taxon>Embryophyta</taxon>
        <taxon>Tracheophyta</taxon>
        <taxon>Spermatophyta</taxon>
        <taxon>Magnoliopsida</taxon>
        <taxon>eudicotyledons</taxon>
        <taxon>Gunneridae</taxon>
        <taxon>Pentapetalae</taxon>
        <taxon>asterids</taxon>
        <taxon>lamiids</taxon>
        <taxon>Boraginales</taxon>
        <taxon>Boraginaceae</taxon>
        <taxon>Boraginoideae</taxon>
        <taxon>Lithospermeae</taxon>
        <taxon>Lithospermum</taxon>
    </lineage>
</organism>
<evidence type="ECO:0000313" key="12">
    <source>
        <dbReference type="EMBL" id="GAA0186951.1"/>
    </source>
</evidence>
<dbReference type="SUPFAM" id="SSF46689">
    <property type="entry name" value="Homeodomain-like"/>
    <property type="match status" value="1"/>
</dbReference>
<keyword evidence="4" id="KW-0862">Zinc</keyword>
<dbReference type="GO" id="GO:0000976">
    <property type="term" value="F:transcription cis-regulatory region binding"/>
    <property type="evidence" value="ECO:0007669"/>
    <property type="project" value="TreeGrafter"/>
</dbReference>
<keyword evidence="13" id="KW-1185">Reference proteome</keyword>
<accession>A0AAV3RYY0</accession>
<feature type="region of interest" description="Disordered" evidence="10">
    <location>
        <begin position="1"/>
        <end position="53"/>
    </location>
</feature>
<dbReference type="GO" id="GO:0050793">
    <property type="term" value="P:regulation of developmental process"/>
    <property type="evidence" value="ECO:0007669"/>
    <property type="project" value="TreeGrafter"/>
</dbReference>
<dbReference type="Pfam" id="PF04770">
    <property type="entry name" value="ZF-HD_dimer"/>
    <property type="match status" value="1"/>
</dbReference>
<evidence type="ECO:0000256" key="10">
    <source>
        <dbReference type="SAM" id="MobiDB-lite"/>
    </source>
</evidence>
<keyword evidence="5" id="KW-0805">Transcription regulation</keyword>
<evidence type="ECO:0000256" key="8">
    <source>
        <dbReference type="ARBA" id="ARBA00023163"/>
    </source>
</evidence>
<dbReference type="FunFam" id="1.10.10.60:FF:000257">
    <property type="entry name" value="Zinc-finger homeodomain protein 2"/>
    <property type="match status" value="1"/>
</dbReference>
<keyword evidence="3" id="KW-0863">Zinc-finger</keyword>
<feature type="compositionally biased region" description="Polar residues" evidence="10">
    <location>
        <begin position="305"/>
        <end position="315"/>
    </location>
</feature>
<feature type="region of interest" description="Disordered" evidence="10">
    <location>
        <begin position="289"/>
        <end position="315"/>
    </location>
</feature>
<evidence type="ECO:0000256" key="9">
    <source>
        <dbReference type="ARBA" id="ARBA00023242"/>
    </source>
</evidence>
<dbReference type="AlphaFoldDB" id="A0AAV3RYY0"/>
<evidence type="ECO:0000256" key="2">
    <source>
        <dbReference type="ARBA" id="ARBA00022723"/>
    </source>
</evidence>
<dbReference type="PANTHER" id="PTHR31948:SF60">
    <property type="entry name" value="ZINC-FINGER HOMEODOMAIN PROTEIN 5"/>
    <property type="match status" value="1"/>
</dbReference>
<keyword evidence="2" id="KW-0479">Metal-binding</keyword>
<comment type="caution">
    <text evidence="12">The sequence shown here is derived from an EMBL/GenBank/DDBJ whole genome shotgun (WGS) entry which is preliminary data.</text>
</comment>
<dbReference type="Proteomes" id="UP001454036">
    <property type="component" value="Unassembled WGS sequence"/>
</dbReference>
<name>A0AAV3RYY0_LITER</name>
<evidence type="ECO:0000256" key="6">
    <source>
        <dbReference type="ARBA" id="ARBA00023125"/>
    </source>
</evidence>